<dbReference type="Proteomes" id="UP000025227">
    <property type="component" value="Unplaced"/>
</dbReference>
<dbReference type="OMA" id="AYFWREC"/>
<protein>
    <submittedName>
        <fullName evidence="8">G_PROTEIN_RECEP_F1_2 domain-containing protein</fullName>
    </submittedName>
</protein>
<dbReference type="AlphaFoldDB" id="A0A7I4Y064"/>
<reference evidence="8" key="1">
    <citation type="submission" date="2020-12" db="UniProtKB">
        <authorList>
            <consortium name="WormBaseParasite"/>
        </authorList>
    </citation>
    <scope>IDENTIFICATION</scope>
    <source>
        <strain evidence="8">MHco3</strain>
    </source>
</reference>
<keyword evidence="7" id="KW-1185">Reference proteome</keyword>
<dbReference type="SUPFAM" id="SSF81321">
    <property type="entry name" value="Family A G protein-coupled receptor-like"/>
    <property type="match status" value="1"/>
</dbReference>
<accession>A0A7I4Y064</accession>
<dbReference type="GO" id="GO:0016020">
    <property type="term" value="C:membrane"/>
    <property type="evidence" value="ECO:0007669"/>
    <property type="project" value="UniProtKB-SubCell"/>
</dbReference>
<keyword evidence="3 5" id="KW-1133">Transmembrane helix</keyword>
<feature type="transmembrane region" description="Helical" evidence="5">
    <location>
        <begin position="161"/>
        <end position="178"/>
    </location>
</feature>
<evidence type="ECO:0000256" key="4">
    <source>
        <dbReference type="ARBA" id="ARBA00023136"/>
    </source>
</evidence>
<dbReference type="CDD" id="cd00637">
    <property type="entry name" value="7tm_classA_rhodopsin-like"/>
    <property type="match status" value="1"/>
</dbReference>
<sequence length="325" mass="36153">MDHGGDRADEILAGVIMLAVSAFGNVVNIAVVVLLFRTPSFHNAFGLICASHLIADIGVLLIFSFWAAPAALFGFPDTITQTHFGGSMGQLAILFWYASTYGHIQVAVNRLLAIKYPLLYKRVFSIRNTKIILAVFWAISAANVFAYFWRECDFKFNVHALTWFYAPTYCGYIIAFYMTLVHESALCAIVIAIDTIAFFAIYAEAKKPSKSFDEAKMLKQNTNLYVQGCVQTVTFALAVLSFFVFSKFAKNKWGTFASTTCVWEVAHAVDGLILIAFHKKFRMAFGLRTLLCRKEIKSETTGIHPSTTSARVVWVKQGASPARVN</sequence>
<feature type="domain" description="G-protein coupled receptors family 1 profile" evidence="6">
    <location>
        <begin position="27"/>
        <end position="245"/>
    </location>
</feature>
<dbReference type="OrthoDB" id="5874085at2759"/>
<evidence type="ECO:0000313" key="7">
    <source>
        <dbReference type="Proteomes" id="UP000025227"/>
    </source>
</evidence>
<dbReference type="InterPro" id="IPR017452">
    <property type="entry name" value="GPCR_Rhodpsn_7TM"/>
</dbReference>
<name>A0A7I4Y064_HAECO</name>
<keyword evidence="4 5" id="KW-0472">Membrane</keyword>
<evidence type="ECO:0000256" key="2">
    <source>
        <dbReference type="ARBA" id="ARBA00022692"/>
    </source>
</evidence>
<evidence type="ECO:0000256" key="1">
    <source>
        <dbReference type="ARBA" id="ARBA00004370"/>
    </source>
</evidence>
<dbReference type="WBParaSite" id="HCON_00026650-00001">
    <property type="protein sequence ID" value="HCON_00026650-00001"/>
    <property type="gene ID" value="HCON_00026650"/>
</dbReference>
<organism evidence="7 8">
    <name type="scientific">Haemonchus contortus</name>
    <name type="common">Barber pole worm</name>
    <dbReference type="NCBI Taxonomy" id="6289"/>
    <lineage>
        <taxon>Eukaryota</taxon>
        <taxon>Metazoa</taxon>
        <taxon>Ecdysozoa</taxon>
        <taxon>Nematoda</taxon>
        <taxon>Chromadorea</taxon>
        <taxon>Rhabditida</taxon>
        <taxon>Rhabditina</taxon>
        <taxon>Rhabditomorpha</taxon>
        <taxon>Strongyloidea</taxon>
        <taxon>Trichostrongylidae</taxon>
        <taxon>Haemonchus</taxon>
    </lineage>
</organism>
<dbReference type="PANTHER" id="PTHR23017">
    <property type="entry name" value="SERPENTINE RECEPTOR, CLASS X"/>
    <property type="match status" value="1"/>
</dbReference>
<feature type="transmembrane region" description="Helical" evidence="5">
    <location>
        <begin position="88"/>
        <end position="108"/>
    </location>
</feature>
<evidence type="ECO:0000256" key="5">
    <source>
        <dbReference type="SAM" id="Phobius"/>
    </source>
</evidence>
<proteinExistence type="predicted"/>
<evidence type="ECO:0000313" key="8">
    <source>
        <dbReference type="WBParaSite" id="HCON_00026650-00001"/>
    </source>
</evidence>
<evidence type="ECO:0000256" key="3">
    <source>
        <dbReference type="ARBA" id="ARBA00022989"/>
    </source>
</evidence>
<comment type="subcellular location">
    <subcellularLocation>
        <location evidence="1">Membrane</location>
    </subcellularLocation>
</comment>
<feature type="transmembrane region" description="Helical" evidence="5">
    <location>
        <begin position="185"/>
        <end position="205"/>
    </location>
</feature>
<dbReference type="Pfam" id="PF10328">
    <property type="entry name" value="7TM_GPCR_Srx"/>
    <property type="match status" value="1"/>
</dbReference>
<evidence type="ECO:0000259" key="6">
    <source>
        <dbReference type="PROSITE" id="PS50262"/>
    </source>
</evidence>
<feature type="transmembrane region" description="Helical" evidence="5">
    <location>
        <begin position="12"/>
        <end position="36"/>
    </location>
</feature>
<feature type="transmembrane region" description="Helical" evidence="5">
    <location>
        <begin position="43"/>
        <end position="68"/>
    </location>
</feature>
<keyword evidence="2 5" id="KW-0812">Transmembrane</keyword>
<dbReference type="Gene3D" id="1.20.1070.10">
    <property type="entry name" value="Rhodopsin 7-helix transmembrane proteins"/>
    <property type="match status" value="1"/>
</dbReference>
<dbReference type="InterPro" id="IPR019430">
    <property type="entry name" value="7TM_GPCR_serpentine_rcpt_Srx"/>
</dbReference>
<feature type="transmembrane region" description="Helical" evidence="5">
    <location>
        <begin position="129"/>
        <end position="149"/>
    </location>
</feature>
<dbReference type="PROSITE" id="PS50262">
    <property type="entry name" value="G_PROTEIN_RECEP_F1_2"/>
    <property type="match status" value="1"/>
</dbReference>
<feature type="transmembrane region" description="Helical" evidence="5">
    <location>
        <begin position="225"/>
        <end position="245"/>
    </location>
</feature>
<dbReference type="PANTHER" id="PTHR23017:SF3">
    <property type="entry name" value="G-PROTEIN COUPLED RECEPTORS FAMILY 1 PROFILE DOMAIN-CONTAINING PROTEIN"/>
    <property type="match status" value="1"/>
</dbReference>